<feature type="domain" description="Ig-like" evidence="5">
    <location>
        <begin position="126"/>
        <end position="197"/>
    </location>
</feature>
<proteinExistence type="predicted"/>
<evidence type="ECO:0000313" key="7">
    <source>
        <dbReference type="Proteomes" id="UP001214576"/>
    </source>
</evidence>
<keyword evidence="7" id="KW-1185">Reference proteome</keyword>
<dbReference type="InterPro" id="IPR036179">
    <property type="entry name" value="Ig-like_dom_sf"/>
</dbReference>
<accession>A0AAD4TZ80</accession>
<gene>
    <name evidence="6" type="ORF">MG293_015854</name>
</gene>
<dbReference type="Pfam" id="PF00047">
    <property type="entry name" value="ig"/>
    <property type="match status" value="5"/>
</dbReference>
<name>A0AAD4TZ80_OVIAM</name>
<dbReference type="InterPro" id="IPR003599">
    <property type="entry name" value="Ig_sub"/>
</dbReference>
<sequence length="1116" mass="121726">MGFGKSLSHESASPPSRIHYKYLPINNGSTHHRRIQYKYLPITRGATHHRRNLCESEDLGSCGLFKRVGTSLHKIQEQHFNTFTLGPVTTEHAGSYTCSGADWSRFVWSDVSDPLPIMVTDVSTKPSISAHPGTLVRAGENVTLRCHSSLLFETFILHKKSSTVHFQRRGETFTGGHARADFFIGPMTEGSVGTYRCYGSVSRSPYEWSAPSDPVDIIITGSTTSTCPSTMDPHTTEETQLPQDHSSTWYIVLGLSIAFTSTSIILAALVCHWCSTPNRKSEEATSASSDPGGDVAIMDGEPMEDRKVNGESGHPLSDPLDMVITGENVKSWHTDWMYQDVEAPGGGVGDERKVLFMERNRLGSTTSTCPSTMDPHTTEGVFPKPSISAHPGPLVHEGENVTFRCNSSMLLDKFILHKKSSTGHFQRYEEMLTGGHAPADFVIGSMTLASVGSYRCYGSLSHSPYEWSAPSDPVDIIITGRSRKPSLSAQGAPVVTSGENMTLVCSSKSAFDQFHLLKEGENLGRPLAEVRGPRGALQAEFPLGPGTPAHSGVYRCYGSFTHSPYSWSDSSDPLFLSVTGSTTSTCPSTMGPHTTEDVASMEGEPMEERTVNGEKQSHVPHTPQPPESRILCESEDLGSCGSPFEFSRHSDPLQIVVTGVFTKPSISAHPSPLMRAGENVTLRCHSLLWFDEFTLHQENSTGHFQRRGQMLTGGHVPADFSIGPMTVASAGTYRCYGSLSRSPFVWSAPSDPVDIIITGRSRKPSLSALGGPVVRSEENVTLVCSSESAFDQFHLLKETEDLGHLLSVGWGPRGALQAEFPLGPGTPAHSGVYRCYGSFTRSPYSWIHYKYLPITHDSTHHRRNEIRNYMKIISRMKTENNSVPQSHSRLDIAAYIFGKLGNIAKGFFLIQSIWAQEGESFPQTVVAIHLKIHYKYLPINHGSTHHRRIVCESEDLGSCGHSDPLQIVVTGLSKKPSLSAQGGPVVRSGENVTLVCSSESAFDQFHLLRDGENLECPLAGGQSPHGTLQAEFPLGPGTPDHSGVYRCYGSFTRSPYSWSDSSDPLFLSVTESTTSTCSSPMDPHTTEDVSFTEGEPKEDRIVNSESPPTATPGSHP</sequence>
<dbReference type="GO" id="GO:0007166">
    <property type="term" value="P:cell surface receptor signaling pathway"/>
    <property type="evidence" value="ECO:0007669"/>
    <property type="project" value="UniProtKB-ARBA"/>
</dbReference>
<dbReference type="InterPro" id="IPR013151">
    <property type="entry name" value="Immunoglobulin_dom"/>
</dbReference>
<dbReference type="Proteomes" id="UP001214576">
    <property type="component" value="Unassembled WGS sequence"/>
</dbReference>
<keyword evidence="3" id="KW-0393">Immunoglobulin domain</keyword>
<keyword evidence="2" id="KW-1015">Disulfide bond</keyword>
<dbReference type="PANTHER" id="PTHR11738">
    <property type="entry name" value="MHC CLASS I NK CELL RECEPTOR"/>
    <property type="match status" value="1"/>
</dbReference>
<keyword evidence="1" id="KW-0732">Signal</keyword>
<dbReference type="SUPFAM" id="SSF48726">
    <property type="entry name" value="Immunoglobulin"/>
    <property type="match status" value="7"/>
</dbReference>
<dbReference type="FunFam" id="2.60.40.10:FF:000049">
    <property type="entry name" value="Leukocyte immunoglobulin-like receptor subfamily B member 1"/>
    <property type="match status" value="6"/>
</dbReference>
<organism evidence="6 7">
    <name type="scientific">Ovis ammon polii</name>
    <dbReference type="NCBI Taxonomy" id="230172"/>
    <lineage>
        <taxon>Eukaryota</taxon>
        <taxon>Metazoa</taxon>
        <taxon>Chordata</taxon>
        <taxon>Craniata</taxon>
        <taxon>Vertebrata</taxon>
        <taxon>Euteleostomi</taxon>
        <taxon>Mammalia</taxon>
        <taxon>Eutheria</taxon>
        <taxon>Laurasiatheria</taxon>
        <taxon>Artiodactyla</taxon>
        <taxon>Ruminantia</taxon>
        <taxon>Pecora</taxon>
        <taxon>Bovidae</taxon>
        <taxon>Caprinae</taxon>
        <taxon>Ovis</taxon>
    </lineage>
</organism>
<dbReference type="PANTHER" id="PTHR11738:SF192">
    <property type="entry name" value="KILLER CELL IMMUNOGLOBULIN-LIKE RECEPTOR-LIKE PROTEIN KIR3DX1-RELATED"/>
    <property type="match status" value="1"/>
</dbReference>
<dbReference type="GO" id="GO:0005886">
    <property type="term" value="C:plasma membrane"/>
    <property type="evidence" value="ECO:0007669"/>
    <property type="project" value="TreeGrafter"/>
</dbReference>
<feature type="region of interest" description="Disordered" evidence="4">
    <location>
        <begin position="280"/>
        <end position="320"/>
    </location>
</feature>
<evidence type="ECO:0000256" key="1">
    <source>
        <dbReference type="ARBA" id="ARBA00022729"/>
    </source>
</evidence>
<evidence type="ECO:0000256" key="2">
    <source>
        <dbReference type="ARBA" id="ARBA00023157"/>
    </source>
</evidence>
<evidence type="ECO:0000259" key="5">
    <source>
        <dbReference type="PROSITE" id="PS50835"/>
    </source>
</evidence>
<dbReference type="GO" id="GO:0002764">
    <property type="term" value="P:immune response-regulating signaling pathway"/>
    <property type="evidence" value="ECO:0007669"/>
    <property type="project" value="TreeGrafter"/>
</dbReference>
<dbReference type="InterPro" id="IPR003598">
    <property type="entry name" value="Ig_sub2"/>
</dbReference>
<dbReference type="AlphaFoldDB" id="A0AAD4TZ80"/>
<dbReference type="SMART" id="SM00408">
    <property type="entry name" value="IGc2"/>
    <property type="match status" value="5"/>
</dbReference>
<dbReference type="Gene3D" id="2.60.40.10">
    <property type="entry name" value="Immunoglobulins"/>
    <property type="match status" value="7"/>
</dbReference>
<dbReference type="PROSITE" id="PS50835">
    <property type="entry name" value="IG_LIKE"/>
    <property type="match status" value="1"/>
</dbReference>
<evidence type="ECO:0000313" key="6">
    <source>
        <dbReference type="EMBL" id="KAI4534994.1"/>
    </source>
</evidence>
<dbReference type="InterPro" id="IPR050412">
    <property type="entry name" value="Ig-like_Receptors_ImmuneReg"/>
</dbReference>
<reference evidence="6" key="1">
    <citation type="submission" date="2022-03" db="EMBL/GenBank/DDBJ databases">
        <title>Genomic analyses of argali, domestic sheep and their hybrids provide insights into chromosomal evolution, heterosis and genetic basis of agronomic traits.</title>
        <authorList>
            <person name="Li M."/>
        </authorList>
    </citation>
    <scope>NUCLEOTIDE SEQUENCE</scope>
    <source>
        <strain evidence="6">CAU-MHL-2022a</strain>
        <tissue evidence="6">Skin</tissue>
    </source>
</reference>
<comment type="caution">
    <text evidence="6">The sequence shown here is derived from an EMBL/GenBank/DDBJ whole genome shotgun (WGS) entry which is preliminary data.</text>
</comment>
<protein>
    <recommendedName>
        <fullName evidence="5">Ig-like domain-containing protein</fullName>
    </recommendedName>
</protein>
<feature type="region of interest" description="Disordered" evidence="4">
    <location>
        <begin position="1073"/>
        <end position="1116"/>
    </location>
</feature>
<dbReference type="SMART" id="SM00409">
    <property type="entry name" value="IG"/>
    <property type="match status" value="6"/>
</dbReference>
<feature type="compositionally biased region" description="Polar residues" evidence="4">
    <location>
        <begin position="1103"/>
        <end position="1116"/>
    </location>
</feature>
<evidence type="ECO:0000256" key="4">
    <source>
        <dbReference type="SAM" id="MobiDB-lite"/>
    </source>
</evidence>
<dbReference type="InterPro" id="IPR007110">
    <property type="entry name" value="Ig-like_dom"/>
</dbReference>
<evidence type="ECO:0000256" key="3">
    <source>
        <dbReference type="ARBA" id="ARBA00023319"/>
    </source>
</evidence>
<dbReference type="EMBL" id="JAKZEL010000019">
    <property type="protein sequence ID" value="KAI4534994.1"/>
    <property type="molecule type" value="Genomic_DNA"/>
</dbReference>
<dbReference type="InterPro" id="IPR013783">
    <property type="entry name" value="Ig-like_fold"/>
</dbReference>